<keyword evidence="3" id="KW-1185">Reference proteome</keyword>
<dbReference type="Proteomes" id="UP000266889">
    <property type="component" value="Unassembled WGS sequence"/>
</dbReference>
<sequence length="71" mass="7684">MGACRPDRFNRAGPWVRSHRLITALLWGRLTGRSTPRDDQPDGATGVRLLLAIFGLIAIVVGVQGLFTPDG</sequence>
<organism evidence="2 3">
    <name type="scientific">Micromonospora arida</name>
    <dbReference type="NCBI Taxonomy" id="2203715"/>
    <lineage>
        <taxon>Bacteria</taxon>
        <taxon>Bacillati</taxon>
        <taxon>Actinomycetota</taxon>
        <taxon>Actinomycetes</taxon>
        <taxon>Micromonosporales</taxon>
        <taxon>Micromonosporaceae</taxon>
        <taxon>Micromonospora</taxon>
    </lineage>
</organism>
<keyword evidence="1" id="KW-1133">Transmembrane helix</keyword>
<keyword evidence="1" id="KW-0472">Membrane</keyword>
<evidence type="ECO:0000313" key="2">
    <source>
        <dbReference type="EMBL" id="RQX12735.1"/>
    </source>
</evidence>
<dbReference type="AlphaFoldDB" id="A0A3N9XI22"/>
<evidence type="ECO:0000313" key="3">
    <source>
        <dbReference type="Proteomes" id="UP000266889"/>
    </source>
</evidence>
<accession>A0A3N9XI22</accession>
<proteinExistence type="predicted"/>
<dbReference type="EMBL" id="QGSY01000107">
    <property type="protein sequence ID" value="RQX12735.1"/>
    <property type="molecule type" value="Genomic_DNA"/>
</dbReference>
<name>A0A3N9XI22_9ACTN</name>
<comment type="caution">
    <text evidence="2">The sequence shown here is derived from an EMBL/GenBank/DDBJ whole genome shotgun (WGS) entry which is preliminary data.</text>
</comment>
<keyword evidence="1" id="KW-0812">Transmembrane</keyword>
<dbReference type="OrthoDB" id="3379428at2"/>
<protein>
    <submittedName>
        <fullName evidence="2">Uncharacterized protein</fullName>
    </submittedName>
</protein>
<reference evidence="2 3" key="1">
    <citation type="submission" date="2018-05" db="EMBL/GenBank/DDBJ databases">
        <title>Micromonospora from Atacama Desert.</title>
        <authorList>
            <person name="Carro L."/>
            <person name="Goodfellow M."/>
            <person name="Klenk H.-P."/>
        </authorList>
    </citation>
    <scope>NUCLEOTIDE SEQUENCE [LARGE SCALE GENOMIC DNA]</scope>
    <source>
        <strain evidence="2 3">LB32</strain>
    </source>
</reference>
<gene>
    <name evidence="2" type="ORF">DLJ58_05115</name>
</gene>
<evidence type="ECO:0000256" key="1">
    <source>
        <dbReference type="SAM" id="Phobius"/>
    </source>
</evidence>
<feature type="transmembrane region" description="Helical" evidence="1">
    <location>
        <begin position="47"/>
        <end position="67"/>
    </location>
</feature>